<keyword evidence="6 12" id="KW-0915">Sodium</keyword>
<dbReference type="STRING" id="406100.SAMN04488052_10190"/>
<keyword evidence="8 12" id="KW-0472">Membrane</keyword>
<evidence type="ECO:0000256" key="2">
    <source>
        <dbReference type="ARBA" id="ARBA00022475"/>
    </source>
</evidence>
<dbReference type="HAMAP" id="MF_00454">
    <property type="entry name" value="FluC"/>
    <property type="match status" value="1"/>
</dbReference>
<name>A0A1H8PRB9_9GAMM</name>
<evidence type="ECO:0000256" key="4">
    <source>
        <dbReference type="ARBA" id="ARBA00022692"/>
    </source>
</evidence>
<reference evidence="13 14" key="1">
    <citation type="submission" date="2016-10" db="EMBL/GenBank/DDBJ databases">
        <authorList>
            <person name="de Groot N.N."/>
        </authorList>
    </citation>
    <scope>NUCLEOTIDE SEQUENCE [LARGE SCALE GENOMIC DNA]</scope>
    <source>
        <strain evidence="13 14">CGMCC 1.6291</strain>
    </source>
</reference>
<comment type="activity regulation">
    <text evidence="12">Na(+) is not transported, but it plays an essential structural role and its presence is essential for fluoride channel function.</text>
</comment>
<dbReference type="AlphaFoldDB" id="A0A1H8PRB9"/>
<dbReference type="PANTHER" id="PTHR28259">
    <property type="entry name" value="FLUORIDE EXPORT PROTEIN 1-RELATED"/>
    <property type="match status" value="1"/>
</dbReference>
<evidence type="ECO:0000256" key="9">
    <source>
        <dbReference type="ARBA" id="ARBA00023303"/>
    </source>
</evidence>
<evidence type="ECO:0000256" key="1">
    <source>
        <dbReference type="ARBA" id="ARBA00004651"/>
    </source>
</evidence>
<evidence type="ECO:0000256" key="8">
    <source>
        <dbReference type="ARBA" id="ARBA00023136"/>
    </source>
</evidence>
<keyword evidence="7 12" id="KW-0406">Ion transport</keyword>
<feature type="transmembrane region" description="Helical" evidence="12">
    <location>
        <begin position="40"/>
        <end position="59"/>
    </location>
</feature>
<accession>A0A1H8PRB9</accession>
<keyword evidence="12" id="KW-0813">Transport</keyword>
<evidence type="ECO:0000313" key="13">
    <source>
        <dbReference type="EMBL" id="SEO44083.1"/>
    </source>
</evidence>
<keyword evidence="9 12" id="KW-0407">Ion channel</keyword>
<comment type="subcellular location">
    <subcellularLocation>
        <location evidence="1 12">Cell membrane</location>
        <topology evidence="1 12">Multi-pass membrane protein</topology>
    </subcellularLocation>
</comment>
<dbReference type="PANTHER" id="PTHR28259:SF1">
    <property type="entry name" value="FLUORIDE EXPORT PROTEIN 1-RELATED"/>
    <property type="match status" value="1"/>
</dbReference>
<proteinExistence type="inferred from homology"/>
<gene>
    <name evidence="12" type="primary">fluC</name>
    <name evidence="12" type="synonym">crcB</name>
    <name evidence="13" type="ORF">SAMN04488052_10190</name>
</gene>
<evidence type="ECO:0000256" key="6">
    <source>
        <dbReference type="ARBA" id="ARBA00023053"/>
    </source>
</evidence>
<protein>
    <recommendedName>
        <fullName evidence="12">Fluoride-specific ion channel FluC</fullName>
    </recommendedName>
</protein>
<evidence type="ECO:0000313" key="14">
    <source>
        <dbReference type="Proteomes" id="UP000199657"/>
    </source>
</evidence>
<feature type="transmembrane region" description="Helical" evidence="12">
    <location>
        <begin position="103"/>
        <end position="125"/>
    </location>
</feature>
<evidence type="ECO:0000256" key="5">
    <source>
        <dbReference type="ARBA" id="ARBA00022989"/>
    </source>
</evidence>
<dbReference type="Proteomes" id="UP000199657">
    <property type="component" value="Unassembled WGS sequence"/>
</dbReference>
<organism evidence="13 14">
    <name type="scientific">Aquisalimonas asiatica</name>
    <dbReference type="NCBI Taxonomy" id="406100"/>
    <lineage>
        <taxon>Bacteria</taxon>
        <taxon>Pseudomonadati</taxon>
        <taxon>Pseudomonadota</taxon>
        <taxon>Gammaproteobacteria</taxon>
        <taxon>Chromatiales</taxon>
        <taxon>Ectothiorhodospiraceae</taxon>
        <taxon>Aquisalimonas</taxon>
    </lineage>
</organism>
<sequence length="136" mass="14368">MTLRDCLAVAIGSALGAMLRHGVSDLYGLLGTLDFPWDTLLANTLGSLLIGWLAALTAPEGPRPLGPRARLFLMGGICGGFTTFSVFSLETVALMASGAWAPAAMNISVTLTLCLLLTWAGYGLAQRMARRDVARR</sequence>
<comment type="catalytic activity">
    <reaction evidence="11">
        <text>fluoride(in) = fluoride(out)</text>
        <dbReference type="Rhea" id="RHEA:76159"/>
        <dbReference type="ChEBI" id="CHEBI:17051"/>
    </reaction>
    <physiologicalReaction direction="left-to-right" evidence="11">
        <dbReference type="Rhea" id="RHEA:76160"/>
    </physiologicalReaction>
</comment>
<dbReference type="InterPro" id="IPR003691">
    <property type="entry name" value="FluC"/>
</dbReference>
<keyword evidence="5 12" id="KW-1133">Transmembrane helix</keyword>
<dbReference type="GO" id="GO:0046872">
    <property type="term" value="F:metal ion binding"/>
    <property type="evidence" value="ECO:0007669"/>
    <property type="project" value="UniProtKB-KW"/>
</dbReference>
<feature type="binding site" evidence="12">
    <location>
        <position position="79"/>
    </location>
    <ligand>
        <name>Na(+)</name>
        <dbReference type="ChEBI" id="CHEBI:29101"/>
        <note>structural</note>
    </ligand>
</feature>
<dbReference type="GO" id="GO:0140114">
    <property type="term" value="P:cellular detoxification of fluoride"/>
    <property type="evidence" value="ECO:0007669"/>
    <property type="project" value="UniProtKB-UniRule"/>
</dbReference>
<dbReference type="Pfam" id="PF02537">
    <property type="entry name" value="CRCB"/>
    <property type="match status" value="1"/>
</dbReference>
<dbReference type="EMBL" id="FOEG01000001">
    <property type="protein sequence ID" value="SEO44083.1"/>
    <property type="molecule type" value="Genomic_DNA"/>
</dbReference>
<evidence type="ECO:0000256" key="3">
    <source>
        <dbReference type="ARBA" id="ARBA00022519"/>
    </source>
</evidence>
<feature type="binding site" evidence="12">
    <location>
        <position position="82"/>
    </location>
    <ligand>
        <name>Na(+)</name>
        <dbReference type="ChEBI" id="CHEBI:29101"/>
        <note>structural</note>
    </ligand>
</feature>
<dbReference type="GO" id="GO:0062054">
    <property type="term" value="F:fluoride channel activity"/>
    <property type="evidence" value="ECO:0007669"/>
    <property type="project" value="UniProtKB-UniRule"/>
</dbReference>
<evidence type="ECO:0000256" key="11">
    <source>
        <dbReference type="ARBA" id="ARBA00035585"/>
    </source>
</evidence>
<evidence type="ECO:0000256" key="12">
    <source>
        <dbReference type="HAMAP-Rule" id="MF_00454"/>
    </source>
</evidence>
<dbReference type="RefSeq" id="WP_091638978.1">
    <property type="nucleotide sequence ID" value="NZ_FOEG01000001.1"/>
</dbReference>
<keyword evidence="14" id="KW-1185">Reference proteome</keyword>
<comment type="function">
    <text evidence="12">Fluoride-specific ion channel. Important for reducing fluoride concentration in the cell, thus reducing its toxicity.</text>
</comment>
<dbReference type="OrthoDB" id="9806299at2"/>
<comment type="similarity">
    <text evidence="10 12">Belongs to the fluoride channel Fluc/FEX (TC 1.A.43) family.</text>
</comment>
<evidence type="ECO:0000256" key="10">
    <source>
        <dbReference type="ARBA" id="ARBA00035120"/>
    </source>
</evidence>
<dbReference type="GO" id="GO:0005886">
    <property type="term" value="C:plasma membrane"/>
    <property type="evidence" value="ECO:0007669"/>
    <property type="project" value="UniProtKB-SubCell"/>
</dbReference>
<keyword evidence="2 12" id="KW-1003">Cell membrane</keyword>
<keyword evidence="3" id="KW-0997">Cell inner membrane</keyword>
<feature type="transmembrane region" description="Helical" evidence="12">
    <location>
        <begin position="71"/>
        <end position="97"/>
    </location>
</feature>
<keyword evidence="4 12" id="KW-0812">Transmembrane</keyword>
<evidence type="ECO:0000256" key="7">
    <source>
        <dbReference type="ARBA" id="ARBA00023065"/>
    </source>
</evidence>
<keyword evidence="12" id="KW-0479">Metal-binding</keyword>